<dbReference type="GO" id="GO:0004190">
    <property type="term" value="F:aspartic-type endopeptidase activity"/>
    <property type="evidence" value="ECO:0007669"/>
    <property type="project" value="InterPro"/>
</dbReference>
<dbReference type="Gene3D" id="3.10.10.10">
    <property type="entry name" value="HIV Type 1 Reverse Transcriptase, subunit A, domain 1"/>
    <property type="match status" value="1"/>
</dbReference>
<keyword evidence="7" id="KW-0863">Zinc-finger</keyword>
<dbReference type="InterPro" id="IPR001878">
    <property type="entry name" value="Znf_CCHC"/>
</dbReference>
<dbReference type="STRING" id="53326.A0A016UX04"/>
<keyword evidence="14" id="KW-1185">Reference proteome</keyword>
<keyword evidence="5" id="KW-0378">Hydrolase</keyword>
<feature type="transmembrane region" description="Helical" evidence="9">
    <location>
        <begin position="2556"/>
        <end position="2574"/>
    </location>
</feature>
<evidence type="ECO:0000313" key="13">
    <source>
        <dbReference type="EMBL" id="EYC18998.1"/>
    </source>
</evidence>
<evidence type="ECO:0000259" key="11">
    <source>
        <dbReference type="PROSITE" id="PS50175"/>
    </source>
</evidence>
<dbReference type="GO" id="GO:0042575">
    <property type="term" value="C:DNA polymerase complex"/>
    <property type="evidence" value="ECO:0007669"/>
    <property type="project" value="UniProtKB-ARBA"/>
</dbReference>
<dbReference type="PANTHER" id="PTHR47331:SF5">
    <property type="entry name" value="RIBONUCLEASE H"/>
    <property type="match status" value="1"/>
</dbReference>
<keyword evidence="9" id="KW-0472">Membrane</keyword>
<dbReference type="PROSITE" id="PS50175">
    <property type="entry name" value="ASP_PROT_RETROV"/>
    <property type="match status" value="1"/>
</dbReference>
<evidence type="ECO:0000256" key="9">
    <source>
        <dbReference type="SAM" id="Phobius"/>
    </source>
</evidence>
<comment type="caution">
    <text evidence="13">The sequence shown here is derived from an EMBL/GenBank/DDBJ whole genome shotgun (WGS) entry which is preliminary data.</text>
</comment>
<dbReference type="PANTHER" id="PTHR47331">
    <property type="entry name" value="PHD-TYPE DOMAIN-CONTAINING PROTEIN"/>
    <property type="match status" value="1"/>
</dbReference>
<dbReference type="PROSITE" id="PS50158">
    <property type="entry name" value="ZF_CCHC"/>
    <property type="match status" value="1"/>
</dbReference>
<dbReference type="Pfam" id="PF07245">
    <property type="entry name" value="Phlebovirus_G2"/>
    <property type="match status" value="1"/>
</dbReference>
<evidence type="ECO:0000256" key="4">
    <source>
        <dbReference type="ARBA" id="ARBA00022759"/>
    </source>
</evidence>
<dbReference type="GO" id="GO:0004519">
    <property type="term" value="F:endonuclease activity"/>
    <property type="evidence" value="ECO:0007669"/>
    <property type="project" value="UniProtKB-KW"/>
</dbReference>
<dbReference type="SUPFAM" id="SSF53098">
    <property type="entry name" value="Ribonuclease H-like"/>
    <property type="match status" value="1"/>
</dbReference>
<dbReference type="Gene3D" id="3.30.70.270">
    <property type="match status" value="1"/>
</dbReference>
<dbReference type="Gene3D" id="2.60.40.3770">
    <property type="match status" value="1"/>
</dbReference>
<sequence length="2583" mass="290909">MAEIQVFKTKITNACSLLKSSEREMNRLDEPFTFPATKAECEAFIRQKTAELNHLQRTISTAKQLHDSHVNAAIANITSRQEAKEREKLMLDLNKYLEAESNHLEMTTIQWLNKIEFRKEELSQQTSLIMCSEPSISNNQSDCGQSDHPTEWQSRDIRIRRPLLEVPTYSGQYREFSAFWSVFESLIHNDKDLTDTEKFLFLKQSLKGKAASTIHSIPVIGEKYHTAVNLLKKHFDKSASIADILITEIERLPRALENPSSCRETFDAISTRLIHLEQTGVPMNADRVWRHMILCKFPESICDKVIQKENEEGTPFRVNDIMTTVDDIITLRETTSLTTRALFGHEARPLLPNSKIDNKQRNTMERFQGKRLRQQCLCGGTHPPSHCSKYTTPDARRAEACRQKVCWKCFGKGHNSRDCNSLGPCPKCSEAHHSSLCSGKRVGIETVSIPQSRISQPFGRSTQQPPSRPIYQSQPNRSGQPYQRNARETTNVQANQNSTPLQDLSVDFTPTLISQCVLQIASALIFNEAEQDYQPITMLLDSGAQKSFIKSCYIEGLKLPIVRSRSFTTTGMGELKESFQSDEVLVTLKSLHYSRKLQRLSVHTKEKLTSMVKTAVLSEEDKTFIKDRNISIAQKDNSSSEVSPDLLIGQDLLNTIIDHNAAALKLPSGLMLTPTIFGYTISGTSQIIPSIDREDIHFSTLVVATPVTSAKDDYKNDIKHLYELESLGLNISNDSHEAAMIKFMNTYRKSIVIENGRITAGFPFTEDVTSLHDNFNVAFRRLQNLFRVLRSDTEKLSLYDDTLTDYLNEGIIEDCSNTADGIATFYLPHRHVWTPSKSTKLRVVFDASSHDKDQLSLNDVIYEGHSLSPLIHEILLKFRTHQYTMTADIQKAFLQTRLPSNHRDVTRFLWVQDINKPAEGSNLRYFRFCRVPFGINAGPAILNQSLLKHIEETSSQMGQELSNSLYVDNVLLEGNNPGELLAKYRESKKIFSSIGMNLRDYLSNNVEVNEKINENDRAPSTFTKILGIGWNATDDTISFECNDKGSDKISKRTVLSQINGYCYDPLGLLTPLMTPAKIFLQDLHKQKYSWDTLLLETDQDSWRTIKANITGFKKKLPRKIAVDTTTDHTLSIFVDSSKRVYACCIYVTSTSKDGRTESRLFTAKSKVAPINKEQTIPRLELLSVFIGLSLAESTIEKVNLKIEKINVFSDSTIALCWIHGTKRLPPTVSTLVQKIGLIRRRLSAETPVSFYHVPTHENIADCATRGVSKEELANHPWWCGPTWLNVPPEEWPVKKATDLRSQEPIDEEDANLFSSITAKIDPVWPIERLSSFSRLRRVVAYCARFIRNSSKQKYLDLRRTGIQTKTPSADEIMQAEALIIRQEQSIHGSEVLVQNKQLSVNYDKDRILRKFGRLQNADISYDAANPIHVPKQSKLGQLIAEEQHQSLAHCGVNQLLFHVRQRYWIPQDRVLCKRVLRSCAICRRFNAAPFQYPNMGPLPKERVTESPPFTYTGVDLMGPILIKGVQGEEEAKRYVVLFTCLVTRLVHLEVATDLSARSFIFTLKRFIARRGVPQKIISDNGTNFQLAETLLSKDCENDDDDHPSLFLAKHKISWNFIPPSSPWMGGVWERMVGTVNRSLQKTIGRRKLTEELFHTTLCEIKSVVNSRPLTTLSDQDSPCEILRPIDFVYKDVRHGTTQLSPRIDEDDPDYLPYPELSSQKAAKEALTETERLTKKFWAMWKHEYLIELRNRHQLFGSKHKCTNREPHIGDVVILDEDNYTSRGQWPLAVIIDIVQSRDGSIRSVLLRTSAGREIQRPLNRIIPLEIQAVGDAPNSDVASPTSGVLARVRKALKKKTTPDESELRKQPPRAAKKAVNYKDTDQSSSHITKRNVTTNSSSAVTMIMLTIALLCVNTTVAQRIVCSDKGVLLNASTPGKSEICVNYKECTVVPTDVNVSEITLPFKYLINQHIIQWRSIVNFKQETETIICPPGEICSKISCIFCPEFLGNPHCAPRLAVGIMAACISLIIAPIAMFCYFVSASTTRRYRLRKPRPLQSNTKPGRTHELQVERILVSHPLGSKMIVFAAIALFLATNAEACAFSHNINANNTICQKRNGSDVCRHIQETTITLSERRPEACFRLRNENRTVGSVEIRLQHVVLSCNPVVLFYTRDVDIITESAKRCHLAGSCNSETCSHIGRATPISELHDTMAFPGLSRCTASCGGIGCGCLLPMPGCLFSRSFAKPRNNKVYRVFHCPTWEESALVKITQSDYRGMKTSSTISVISQATKVLDNINVTLEFVTTPTIPLLGTTFLQAVNTSSSEVSLIGNDDVFALRCPTEKSAHNVTECFMEDTCTCSPTETDANCQCRNINITEKAHSVESRLPLSSSVLYLQDIHGRIQGISHESVADLTIGTSVQYQTDNLVDYVTCDIAASALHGCYNCLSGAEVIFSCFSKQPIMVEINCERHMFAAVCNSSTSHTAATIHATQPKYMETCWVKCGPTLHNITLSGVLAYHASWTQPNFKQGNNHANYVDMFNFPNLEHLLDVAMENWKTAIMTFVAVAVFVAVGTLMIPKLVSKLLC</sequence>
<keyword evidence="9" id="KW-0812">Transmembrane</keyword>
<dbReference type="InterPro" id="IPR040676">
    <property type="entry name" value="DUF5641"/>
</dbReference>
<feature type="region of interest" description="Disordered" evidence="8">
    <location>
        <begin position="449"/>
        <end position="485"/>
    </location>
</feature>
<gene>
    <name evidence="13" type="primary">Acey_s0025.g1106</name>
    <name evidence="13" type="ORF">Y032_0025g1106</name>
</gene>
<keyword evidence="4" id="KW-0255">Endonuclease</keyword>
<dbReference type="InterPro" id="IPR012337">
    <property type="entry name" value="RNaseH-like_sf"/>
</dbReference>
<dbReference type="InterPro" id="IPR001969">
    <property type="entry name" value="Aspartic_peptidase_AS"/>
</dbReference>
<evidence type="ECO:0000256" key="2">
    <source>
        <dbReference type="ARBA" id="ARBA00022695"/>
    </source>
</evidence>
<feature type="region of interest" description="Disordered" evidence="8">
    <location>
        <begin position="1853"/>
        <end position="1890"/>
    </location>
</feature>
<feature type="domain" description="CCHC-type" evidence="10">
    <location>
        <begin position="406"/>
        <end position="419"/>
    </location>
</feature>
<keyword evidence="7" id="KW-0479">Metal-binding</keyword>
<keyword evidence="9" id="KW-1133">Transmembrane helix</keyword>
<dbReference type="GO" id="GO:0008270">
    <property type="term" value="F:zinc ion binding"/>
    <property type="evidence" value="ECO:0007669"/>
    <property type="project" value="UniProtKB-KW"/>
</dbReference>
<dbReference type="Pfam" id="PF03564">
    <property type="entry name" value="DUF1759"/>
    <property type="match status" value="1"/>
</dbReference>
<dbReference type="EMBL" id="JARK01001361">
    <property type="protein sequence ID" value="EYC18998.1"/>
    <property type="molecule type" value="Genomic_DNA"/>
</dbReference>
<dbReference type="InterPro" id="IPR001995">
    <property type="entry name" value="Peptidase_A2_cat"/>
</dbReference>
<dbReference type="Gene3D" id="3.30.420.10">
    <property type="entry name" value="Ribonuclease H-like superfamily/Ribonuclease H"/>
    <property type="match status" value="2"/>
</dbReference>
<feature type="domain" description="Peptidase A2" evidence="11">
    <location>
        <begin position="536"/>
        <end position="652"/>
    </location>
</feature>
<keyword evidence="1" id="KW-0808">Transferase</keyword>
<dbReference type="PROSITE" id="PS50994">
    <property type="entry name" value="INTEGRASE"/>
    <property type="match status" value="1"/>
</dbReference>
<dbReference type="InterPro" id="IPR009878">
    <property type="entry name" value="Phlebovirus_G2_fusion"/>
</dbReference>
<dbReference type="Gene3D" id="1.10.340.70">
    <property type="match status" value="1"/>
</dbReference>
<dbReference type="Pfam" id="PF18701">
    <property type="entry name" value="DUF5641"/>
    <property type="match status" value="1"/>
</dbReference>
<dbReference type="InterPro" id="IPR001584">
    <property type="entry name" value="Integrase_cat-core"/>
</dbReference>
<dbReference type="GO" id="GO:0003964">
    <property type="term" value="F:RNA-directed DNA polymerase activity"/>
    <property type="evidence" value="ECO:0007669"/>
    <property type="project" value="UniProtKB-KW"/>
</dbReference>
<evidence type="ECO:0000256" key="5">
    <source>
        <dbReference type="ARBA" id="ARBA00022801"/>
    </source>
</evidence>
<dbReference type="Pfam" id="PF05380">
    <property type="entry name" value="Peptidase_A17"/>
    <property type="match status" value="1"/>
</dbReference>
<evidence type="ECO:0000256" key="3">
    <source>
        <dbReference type="ARBA" id="ARBA00022722"/>
    </source>
</evidence>
<dbReference type="GO" id="GO:0015074">
    <property type="term" value="P:DNA integration"/>
    <property type="evidence" value="ECO:0007669"/>
    <property type="project" value="InterPro"/>
</dbReference>
<dbReference type="Proteomes" id="UP000024635">
    <property type="component" value="Unassembled WGS sequence"/>
</dbReference>
<feature type="transmembrane region" description="Helical" evidence="9">
    <location>
        <begin position="2015"/>
        <end position="2039"/>
    </location>
</feature>
<evidence type="ECO:0000259" key="10">
    <source>
        <dbReference type="PROSITE" id="PS50158"/>
    </source>
</evidence>
<dbReference type="InterPro" id="IPR043502">
    <property type="entry name" value="DNA/RNA_pol_sf"/>
</dbReference>
<feature type="domain" description="Integrase catalytic" evidence="12">
    <location>
        <begin position="1503"/>
        <end position="1686"/>
    </location>
</feature>
<dbReference type="InterPro" id="IPR005312">
    <property type="entry name" value="DUF1759"/>
</dbReference>
<dbReference type="InterPro" id="IPR036397">
    <property type="entry name" value="RNaseH_sf"/>
</dbReference>
<dbReference type="InterPro" id="IPR041588">
    <property type="entry name" value="Integrase_H2C2"/>
</dbReference>
<dbReference type="InterPro" id="IPR000477">
    <property type="entry name" value="RT_dom"/>
</dbReference>
<accession>A0A016UX04</accession>
<evidence type="ECO:0000256" key="8">
    <source>
        <dbReference type="SAM" id="MobiDB-lite"/>
    </source>
</evidence>
<keyword evidence="7" id="KW-0862">Zinc</keyword>
<dbReference type="Gene3D" id="2.60.98.50">
    <property type="match status" value="1"/>
</dbReference>
<dbReference type="Pfam" id="PF00078">
    <property type="entry name" value="RVT_1"/>
    <property type="match status" value="1"/>
</dbReference>
<evidence type="ECO:0000259" key="12">
    <source>
        <dbReference type="PROSITE" id="PS50994"/>
    </source>
</evidence>
<proteinExistence type="predicted"/>
<dbReference type="InterPro" id="IPR008042">
    <property type="entry name" value="Retrotrans_Pao"/>
</dbReference>
<dbReference type="GO" id="GO:0006508">
    <property type="term" value="P:proteolysis"/>
    <property type="evidence" value="ECO:0007669"/>
    <property type="project" value="InterPro"/>
</dbReference>
<keyword evidence="2" id="KW-0548">Nucleotidyltransferase</keyword>
<dbReference type="PROSITE" id="PS00141">
    <property type="entry name" value="ASP_PROTEASE"/>
    <property type="match status" value="1"/>
</dbReference>
<organism evidence="13 14">
    <name type="scientific">Ancylostoma ceylanicum</name>
    <dbReference type="NCBI Taxonomy" id="53326"/>
    <lineage>
        <taxon>Eukaryota</taxon>
        <taxon>Metazoa</taxon>
        <taxon>Ecdysozoa</taxon>
        <taxon>Nematoda</taxon>
        <taxon>Chromadorea</taxon>
        <taxon>Rhabditida</taxon>
        <taxon>Rhabditina</taxon>
        <taxon>Rhabditomorpha</taxon>
        <taxon>Strongyloidea</taxon>
        <taxon>Ancylostomatidae</taxon>
        <taxon>Ancylostomatinae</taxon>
        <taxon>Ancylostoma</taxon>
    </lineage>
</organism>
<dbReference type="InterPro" id="IPR043128">
    <property type="entry name" value="Rev_trsase/Diguanyl_cyclase"/>
</dbReference>
<name>A0A016UX04_9BILA</name>
<feature type="compositionally biased region" description="Basic and acidic residues" evidence="8">
    <location>
        <begin position="1856"/>
        <end position="1865"/>
    </location>
</feature>
<evidence type="ECO:0000256" key="1">
    <source>
        <dbReference type="ARBA" id="ARBA00022679"/>
    </source>
</evidence>
<evidence type="ECO:0000256" key="6">
    <source>
        <dbReference type="ARBA" id="ARBA00022918"/>
    </source>
</evidence>
<evidence type="ECO:0000313" key="14">
    <source>
        <dbReference type="Proteomes" id="UP000024635"/>
    </source>
</evidence>
<dbReference type="Pfam" id="PF17921">
    <property type="entry name" value="Integrase_H2C2"/>
    <property type="match status" value="1"/>
</dbReference>
<dbReference type="OrthoDB" id="5855725at2759"/>
<evidence type="ECO:0000256" key="7">
    <source>
        <dbReference type="PROSITE-ProRule" id="PRU00047"/>
    </source>
</evidence>
<keyword evidence="6" id="KW-0695">RNA-directed DNA polymerase</keyword>
<reference evidence="14" key="1">
    <citation type="journal article" date="2015" name="Nat. Genet.">
        <title>The genome and transcriptome of the zoonotic hookworm Ancylostoma ceylanicum identify infection-specific gene families.</title>
        <authorList>
            <person name="Schwarz E.M."/>
            <person name="Hu Y."/>
            <person name="Antoshechkin I."/>
            <person name="Miller M.M."/>
            <person name="Sternberg P.W."/>
            <person name="Aroian R.V."/>
        </authorList>
    </citation>
    <scope>NUCLEOTIDE SEQUENCE</scope>
    <source>
        <strain evidence="14">HY135</strain>
    </source>
</reference>
<keyword evidence="3" id="KW-0540">Nuclease</keyword>
<dbReference type="SUPFAM" id="SSF56672">
    <property type="entry name" value="DNA/RNA polymerases"/>
    <property type="match status" value="1"/>
</dbReference>
<protein>
    <submittedName>
        <fullName evidence="13">Uncharacterized protein</fullName>
    </submittedName>
</protein>
<dbReference type="GO" id="GO:0003676">
    <property type="term" value="F:nucleic acid binding"/>
    <property type="evidence" value="ECO:0007669"/>
    <property type="project" value="InterPro"/>
</dbReference>
<feature type="transmembrane region" description="Helical" evidence="9">
    <location>
        <begin position="2071"/>
        <end position="2092"/>
    </location>
</feature>